<keyword evidence="1" id="KW-1015">Disulfide bond</keyword>
<dbReference type="InterPro" id="IPR052108">
    <property type="entry name" value="MEGF/SIB"/>
</dbReference>
<dbReference type="PROSITE" id="PS50026">
    <property type="entry name" value="EGF_3"/>
    <property type="match status" value="1"/>
</dbReference>
<keyword evidence="1" id="KW-0245">EGF-like domain</keyword>
<dbReference type="PROSITE" id="PS50835">
    <property type="entry name" value="IG_LIKE"/>
    <property type="match status" value="1"/>
</dbReference>
<name>C3Z8Y2_BRAFL</name>
<dbReference type="PANTHER" id="PTHR24035:SF109">
    <property type="entry name" value="PROTEIN DRAPER"/>
    <property type="match status" value="1"/>
</dbReference>
<evidence type="ECO:0000259" key="3">
    <source>
        <dbReference type="PROSITE" id="PS50835"/>
    </source>
</evidence>
<protein>
    <recommendedName>
        <fullName evidence="5">Ig-like domain-containing protein</fullName>
    </recommendedName>
</protein>
<proteinExistence type="predicted"/>
<feature type="disulfide bond" evidence="1">
    <location>
        <begin position="27"/>
        <end position="36"/>
    </location>
</feature>
<gene>
    <name evidence="4" type="ORF">BRAFLDRAFT_99293</name>
</gene>
<dbReference type="PROSITE" id="PS00022">
    <property type="entry name" value="EGF_1"/>
    <property type="match status" value="1"/>
</dbReference>
<dbReference type="CDD" id="cd00096">
    <property type="entry name" value="Ig"/>
    <property type="match status" value="1"/>
</dbReference>
<dbReference type="PROSITE" id="PS01186">
    <property type="entry name" value="EGF_2"/>
    <property type="match status" value="1"/>
</dbReference>
<dbReference type="AlphaFoldDB" id="C3Z8Y2"/>
<dbReference type="InterPro" id="IPR036179">
    <property type="entry name" value="Ig-like_dom_sf"/>
</dbReference>
<organism>
    <name type="scientific">Branchiostoma floridae</name>
    <name type="common">Florida lancelet</name>
    <name type="synonym">Amphioxus</name>
    <dbReference type="NCBI Taxonomy" id="7739"/>
    <lineage>
        <taxon>Eukaryota</taxon>
        <taxon>Metazoa</taxon>
        <taxon>Chordata</taxon>
        <taxon>Cephalochordata</taxon>
        <taxon>Leptocardii</taxon>
        <taxon>Amphioxiformes</taxon>
        <taxon>Branchiostomatidae</taxon>
        <taxon>Branchiostoma</taxon>
    </lineage>
</organism>
<evidence type="ECO:0000313" key="4">
    <source>
        <dbReference type="EMBL" id="EEN51014.1"/>
    </source>
</evidence>
<feature type="domain" description="EGF-like" evidence="2">
    <location>
        <begin position="7"/>
        <end position="37"/>
    </location>
</feature>
<dbReference type="InterPro" id="IPR013783">
    <property type="entry name" value="Ig-like_fold"/>
</dbReference>
<dbReference type="FunFam" id="2.170.300.10:FF:000023">
    <property type="entry name" value="Platelet endothelial aggregation receptor 1"/>
    <property type="match status" value="1"/>
</dbReference>
<dbReference type="Gene3D" id="2.60.40.10">
    <property type="entry name" value="Immunoglobulins"/>
    <property type="match status" value="1"/>
</dbReference>
<evidence type="ECO:0008006" key="5">
    <source>
        <dbReference type="Google" id="ProtNLM"/>
    </source>
</evidence>
<dbReference type="SUPFAM" id="SSF48726">
    <property type="entry name" value="Immunoglobulin"/>
    <property type="match status" value="1"/>
</dbReference>
<dbReference type="InParanoid" id="C3Z8Y2"/>
<evidence type="ECO:0000256" key="1">
    <source>
        <dbReference type="PROSITE-ProRule" id="PRU00076"/>
    </source>
</evidence>
<dbReference type="InterPro" id="IPR000742">
    <property type="entry name" value="EGF"/>
</dbReference>
<dbReference type="SMART" id="SM00181">
    <property type="entry name" value="EGF"/>
    <property type="match status" value="2"/>
</dbReference>
<reference evidence="4" key="1">
    <citation type="journal article" date="2008" name="Nature">
        <title>The amphioxus genome and the evolution of the chordate karyotype.</title>
        <authorList>
            <consortium name="US DOE Joint Genome Institute (JGI-PGF)"/>
            <person name="Putnam N.H."/>
            <person name="Butts T."/>
            <person name="Ferrier D.E.K."/>
            <person name="Furlong R.F."/>
            <person name="Hellsten U."/>
            <person name="Kawashima T."/>
            <person name="Robinson-Rechavi M."/>
            <person name="Shoguchi E."/>
            <person name="Terry A."/>
            <person name="Yu J.-K."/>
            <person name="Benito-Gutierrez E.L."/>
            <person name="Dubchak I."/>
            <person name="Garcia-Fernandez J."/>
            <person name="Gibson-Brown J.J."/>
            <person name="Grigoriev I.V."/>
            <person name="Horton A.C."/>
            <person name="de Jong P.J."/>
            <person name="Jurka J."/>
            <person name="Kapitonov V.V."/>
            <person name="Kohara Y."/>
            <person name="Kuroki Y."/>
            <person name="Lindquist E."/>
            <person name="Lucas S."/>
            <person name="Osoegawa K."/>
            <person name="Pennacchio L.A."/>
            <person name="Salamov A.A."/>
            <person name="Satou Y."/>
            <person name="Sauka-Spengler T."/>
            <person name="Schmutz J."/>
            <person name="Shin-I T."/>
            <person name="Toyoda A."/>
            <person name="Bronner-Fraser M."/>
            <person name="Fujiyama A."/>
            <person name="Holland L.Z."/>
            <person name="Holland P.W.H."/>
            <person name="Satoh N."/>
            <person name="Rokhsar D.S."/>
        </authorList>
    </citation>
    <scope>NUCLEOTIDE SEQUENCE [LARGE SCALE GENOMIC DNA]</scope>
    <source>
        <strain evidence="4">S238N-H82</strain>
        <tissue evidence="4">Testes</tissue>
    </source>
</reference>
<dbReference type="Pfam" id="PF13927">
    <property type="entry name" value="Ig_3"/>
    <property type="match status" value="1"/>
</dbReference>
<dbReference type="PANTHER" id="PTHR24035">
    <property type="entry name" value="MULTIPLE EPIDERMAL GROWTH FACTOR-LIKE DOMAINS PROTEIN"/>
    <property type="match status" value="1"/>
</dbReference>
<evidence type="ECO:0000259" key="2">
    <source>
        <dbReference type="PROSITE" id="PS50026"/>
    </source>
</evidence>
<comment type="caution">
    <text evidence="1">Lacks conserved residue(s) required for the propagation of feature annotation.</text>
</comment>
<accession>C3Z8Y2</accession>
<dbReference type="eggNOG" id="KOG1218">
    <property type="taxonomic scope" value="Eukaryota"/>
</dbReference>
<dbReference type="FunFam" id="2.60.40.10:FF:001720">
    <property type="entry name" value="Receptor protein-tyrosine kinase"/>
    <property type="match status" value="1"/>
</dbReference>
<feature type="domain" description="Ig-like" evidence="3">
    <location>
        <begin position="39"/>
        <end position="133"/>
    </location>
</feature>
<dbReference type="InterPro" id="IPR007110">
    <property type="entry name" value="Ig-like_dom"/>
</dbReference>
<dbReference type="EMBL" id="GG666597">
    <property type="protein sequence ID" value="EEN51014.1"/>
    <property type="molecule type" value="Genomic_DNA"/>
</dbReference>
<dbReference type="Gene3D" id="2.170.300.10">
    <property type="entry name" value="Tie2 ligand-binding domain superfamily"/>
    <property type="match status" value="2"/>
</dbReference>
<sequence>MYRLYCDNDCVCKNGARCHGFNGACECRPGWRGRACDVPWSEVVIVETPGDSVVKYIGTNLTLTCLAPHIHVANISWLHQAESNHNDTNLRIVEEAEMQNSSINFQPILESANGEYTCVVKAVDGGVMNATFVLGATECSPNYYGEACSQVCDCQYGGTCDRWEAGCLCPPGRRHGDRCEHTCAPGTFGLNCSKNCDCQNKTSCDVVNGTCICAEGQWG</sequence>